<evidence type="ECO:0000259" key="9">
    <source>
        <dbReference type="SMART" id="SM00478"/>
    </source>
</evidence>
<comment type="similarity">
    <text evidence="1 7">Belongs to the Nth/MutY family.</text>
</comment>
<comment type="caution">
    <text evidence="7">Lacks conserved residue(s) required for the propagation of feature annotation.</text>
</comment>
<keyword evidence="3 7" id="KW-0378">Hydrolase</keyword>
<evidence type="ECO:0000256" key="2">
    <source>
        <dbReference type="ARBA" id="ARBA00022763"/>
    </source>
</evidence>
<evidence type="ECO:0000256" key="3">
    <source>
        <dbReference type="ARBA" id="ARBA00022801"/>
    </source>
</evidence>
<dbReference type="GO" id="GO:0006289">
    <property type="term" value="P:nucleotide-excision repair"/>
    <property type="evidence" value="ECO:0007669"/>
    <property type="project" value="TreeGrafter"/>
</dbReference>
<feature type="region of interest" description="Disordered" evidence="8">
    <location>
        <begin position="1"/>
        <end position="147"/>
    </location>
</feature>
<dbReference type="OrthoDB" id="2099276at2759"/>
<dbReference type="CDD" id="cd00056">
    <property type="entry name" value="ENDO3c"/>
    <property type="match status" value="1"/>
</dbReference>
<keyword evidence="11" id="KW-1185">Reference proteome</keyword>
<dbReference type="HAMAP" id="MF_03183">
    <property type="entry name" value="Endonuclease_III_Nth"/>
    <property type="match status" value="1"/>
</dbReference>
<dbReference type="STRING" id="100816.A0A175VQG2"/>
<dbReference type="GO" id="GO:0006285">
    <property type="term" value="P:base-excision repair, AP site formation"/>
    <property type="evidence" value="ECO:0007669"/>
    <property type="project" value="UniProtKB-UniRule"/>
</dbReference>
<dbReference type="InterPro" id="IPR030841">
    <property type="entry name" value="NTH1"/>
</dbReference>
<protein>
    <recommendedName>
        <fullName evidence="7">Endonuclease III homolog</fullName>
        <ecNumber evidence="7">3.2.2.-</ecNumber>
        <ecNumber evidence="7">4.2.99.18</ecNumber>
    </recommendedName>
    <alternativeName>
        <fullName evidence="7">Bifunctional DNA N-glycosylase/DNA-(apurinic or apyrimidinic site) lyase</fullName>
        <shortName evidence="7">DNA glycosylase/AP lyase</shortName>
    </alternativeName>
</protein>
<feature type="compositionally biased region" description="Basic and acidic residues" evidence="8">
    <location>
        <begin position="107"/>
        <end position="123"/>
    </location>
</feature>
<comment type="catalytic activity">
    <reaction evidence="7">
        <text>2'-deoxyribonucleotide-(2'-deoxyribose 5'-phosphate)-2'-deoxyribonucleotide-DNA = a 3'-end 2'-deoxyribonucleotide-(2,3-dehydro-2,3-deoxyribose 5'-phosphate)-DNA + a 5'-end 5'-phospho-2'-deoxyribonucleoside-DNA + H(+)</text>
        <dbReference type="Rhea" id="RHEA:66592"/>
        <dbReference type="Rhea" id="RHEA-COMP:13180"/>
        <dbReference type="Rhea" id="RHEA-COMP:16897"/>
        <dbReference type="Rhea" id="RHEA-COMP:17067"/>
        <dbReference type="ChEBI" id="CHEBI:15378"/>
        <dbReference type="ChEBI" id="CHEBI:136412"/>
        <dbReference type="ChEBI" id="CHEBI:157695"/>
        <dbReference type="ChEBI" id="CHEBI:167181"/>
        <dbReference type="EC" id="4.2.99.18"/>
    </reaction>
</comment>
<dbReference type="GO" id="GO:0140078">
    <property type="term" value="F:class I DNA-(apurinic or apyrimidinic site) endonuclease activity"/>
    <property type="evidence" value="ECO:0007669"/>
    <property type="project" value="UniProtKB-EC"/>
</dbReference>
<gene>
    <name evidence="7" type="primary">NTH1</name>
    <name evidence="10" type="ORF">MMYC01_209399</name>
</gene>
<evidence type="ECO:0000256" key="6">
    <source>
        <dbReference type="ARBA" id="ARBA00023295"/>
    </source>
</evidence>
<dbReference type="PANTHER" id="PTHR43286">
    <property type="entry name" value="ENDONUCLEASE III-LIKE PROTEIN 1"/>
    <property type="match status" value="1"/>
</dbReference>
<feature type="domain" description="HhH-GPD" evidence="9">
    <location>
        <begin position="200"/>
        <end position="362"/>
    </location>
</feature>
<evidence type="ECO:0000313" key="10">
    <source>
        <dbReference type="EMBL" id="KXX73748.1"/>
    </source>
</evidence>
<evidence type="ECO:0000256" key="8">
    <source>
        <dbReference type="SAM" id="MobiDB-lite"/>
    </source>
</evidence>
<feature type="compositionally biased region" description="Basic and acidic residues" evidence="8">
    <location>
        <begin position="1"/>
        <end position="12"/>
    </location>
</feature>
<keyword evidence="10" id="KW-0255">Endonuclease</keyword>
<dbReference type="PANTHER" id="PTHR43286:SF1">
    <property type="entry name" value="ENDONUCLEASE III-LIKE PROTEIN 1"/>
    <property type="match status" value="1"/>
</dbReference>
<accession>A0A175VQG2</accession>
<reference evidence="10 11" key="1">
    <citation type="journal article" date="2016" name="Genome Announc.">
        <title>Genome Sequence of Madurella mycetomatis mm55, Isolated from a Human Mycetoma Case in Sudan.</title>
        <authorList>
            <person name="Smit S."/>
            <person name="Derks M.F."/>
            <person name="Bervoets S."/>
            <person name="Fahal A."/>
            <person name="van Leeuwen W."/>
            <person name="van Belkum A."/>
            <person name="van de Sande W.W."/>
        </authorList>
    </citation>
    <scope>NUCLEOTIDE SEQUENCE [LARGE SCALE GENOMIC DNA]</scope>
    <source>
        <strain evidence="11">mm55</strain>
    </source>
</reference>
<dbReference type="InterPro" id="IPR003265">
    <property type="entry name" value="HhH-GPD_domain"/>
</dbReference>
<dbReference type="EMBL" id="LCTW02000427">
    <property type="protein sequence ID" value="KXX73748.1"/>
    <property type="molecule type" value="Genomic_DNA"/>
</dbReference>
<dbReference type="Proteomes" id="UP000078237">
    <property type="component" value="Unassembled WGS sequence"/>
</dbReference>
<dbReference type="GO" id="GO:0005739">
    <property type="term" value="C:mitochondrion"/>
    <property type="evidence" value="ECO:0007669"/>
    <property type="project" value="UniProtKB-SubCell"/>
</dbReference>
<dbReference type="EC" id="4.2.99.18" evidence="7"/>
<dbReference type="InterPro" id="IPR023170">
    <property type="entry name" value="HhH_base_excis_C"/>
</dbReference>
<dbReference type="SMART" id="SM00478">
    <property type="entry name" value="ENDO3c"/>
    <property type="match status" value="1"/>
</dbReference>
<keyword evidence="6 7" id="KW-0326">Glycosidase</keyword>
<feature type="compositionally biased region" description="Basic residues" evidence="8">
    <location>
        <begin position="124"/>
        <end position="133"/>
    </location>
</feature>
<dbReference type="Gene3D" id="1.10.1670.10">
    <property type="entry name" value="Helix-hairpin-Helix base-excision DNA repair enzymes (C-terminal)"/>
    <property type="match status" value="1"/>
</dbReference>
<evidence type="ECO:0000256" key="4">
    <source>
        <dbReference type="ARBA" id="ARBA00023204"/>
    </source>
</evidence>
<dbReference type="VEuPathDB" id="FungiDB:MMYC01_209399"/>
<dbReference type="AlphaFoldDB" id="A0A175VQG2"/>
<feature type="compositionally biased region" description="Low complexity" evidence="8">
    <location>
        <begin position="83"/>
        <end position="97"/>
    </location>
</feature>
<evidence type="ECO:0000256" key="5">
    <source>
        <dbReference type="ARBA" id="ARBA00023239"/>
    </source>
</evidence>
<dbReference type="GO" id="GO:0003677">
    <property type="term" value="F:DNA binding"/>
    <property type="evidence" value="ECO:0007669"/>
    <property type="project" value="UniProtKB-UniRule"/>
</dbReference>
<dbReference type="Pfam" id="PF00730">
    <property type="entry name" value="HhH-GPD"/>
    <property type="match status" value="1"/>
</dbReference>
<dbReference type="EC" id="3.2.2.-" evidence="7"/>
<evidence type="ECO:0000313" key="11">
    <source>
        <dbReference type="Proteomes" id="UP000078237"/>
    </source>
</evidence>
<dbReference type="SUPFAM" id="SSF48150">
    <property type="entry name" value="DNA-glycosylase"/>
    <property type="match status" value="1"/>
</dbReference>
<dbReference type="GO" id="GO:0000703">
    <property type="term" value="F:oxidized pyrimidine nucleobase lesion DNA N-glycosylase activity"/>
    <property type="evidence" value="ECO:0007669"/>
    <property type="project" value="UniProtKB-UniRule"/>
</dbReference>
<dbReference type="InterPro" id="IPR011257">
    <property type="entry name" value="DNA_glycosylase"/>
</dbReference>
<keyword evidence="2 7" id="KW-0227">DNA damage</keyword>
<comment type="function">
    <text evidence="7">Bifunctional DNA N-glycosylase with associated apurinic/apyrimidinic (AP) lyase function that catalyzes the first step in base excision repair (BER), the primary repair pathway for the repair of oxidative DNA damage. The DNA N-glycosylase activity releases the damaged DNA base from DNA by cleaving the N-glycosidic bond, leaving an AP site. The AP lyase activity cleaves the phosphodiester bond 3' to the AP site by a beta-elimination. Primarily recognizes and repairs oxidative base damage of pyrimidines.</text>
</comment>
<comment type="caution">
    <text evidence="10">The sequence shown here is derived from an EMBL/GenBank/DDBJ whole genome shotgun (WGS) entry which is preliminary data.</text>
</comment>
<keyword evidence="5 7" id="KW-0456">Lyase</keyword>
<dbReference type="InterPro" id="IPR000445">
    <property type="entry name" value="HhH_motif"/>
</dbReference>
<comment type="subcellular location">
    <subcellularLocation>
        <location evidence="7">Nucleus</location>
    </subcellularLocation>
    <subcellularLocation>
        <location evidence="7">Mitochondrion</location>
    </subcellularLocation>
</comment>
<keyword evidence="7" id="KW-0539">Nucleus</keyword>
<keyword evidence="10" id="KW-0540">Nuclease</keyword>
<proteinExistence type="inferred from homology"/>
<keyword evidence="4 7" id="KW-0234">DNA repair</keyword>
<dbReference type="FunFam" id="1.10.1670.10:FF:000003">
    <property type="entry name" value="Endonuclease III homolog"/>
    <property type="match status" value="1"/>
</dbReference>
<organism evidence="10 11">
    <name type="scientific">Madurella mycetomatis</name>
    <dbReference type="NCBI Taxonomy" id="100816"/>
    <lineage>
        <taxon>Eukaryota</taxon>
        <taxon>Fungi</taxon>
        <taxon>Dikarya</taxon>
        <taxon>Ascomycota</taxon>
        <taxon>Pezizomycotina</taxon>
        <taxon>Sordariomycetes</taxon>
        <taxon>Sordariomycetidae</taxon>
        <taxon>Sordariales</taxon>
        <taxon>Sordariales incertae sedis</taxon>
        <taxon>Madurella</taxon>
    </lineage>
</organism>
<dbReference type="FunFam" id="1.10.340.30:FF:000014">
    <property type="entry name" value="Endonuclease III homolog"/>
    <property type="match status" value="1"/>
</dbReference>
<dbReference type="GO" id="GO:0005634">
    <property type="term" value="C:nucleus"/>
    <property type="evidence" value="ECO:0007669"/>
    <property type="project" value="UniProtKB-SubCell"/>
</dbReference>
<dbReference type="Pfam" id="PF00633">
    <property type="entry name" value="HHH"/>
    <property type="match status" value="1"/>
</dbReference>
<evidence type="ECO:0000256" key="1">
    <source>
        <dbReference type="ARBA" id="ARBA00008343"/>
    </source>
</evidence>
<dbReference type="Gene3D" id="1.10.340.30">
    <property type="entry name" value="Hypothetical protein, domain 2"/>
    <property type="match status" value="1"/>
</dbReference>
<name>A0A175VQG2_9PEZI</name>
<sequence>MRSSRTTKETSKFFDTSSTAAPLRRSTRSSVARLAHNGASSNTAGDSADNADSEVTFGSDIEDAVKTTVTRKRKRTATMVQPTLRRAAAASALTTRATKVETTQAETKTEHDSDAEPDAETKQKPRRARKPARRTTDAATGTTTVEPPSDWELMYALVKEMRLTGPAANAAVDTMGCERLAQPGASARDRRFHTLVALMLSSQTKDTVNAEAMARLQAELPPHAPGAPPGLNLENMLAVEPALLNELIGKVGFHNNKTKYIKQAAVILRDQFDSDIPPTIEGLVSLPGVGPKMAHLCMSAENGWNRVEGIGVDVHVHRITNLWGWQQPPTKTPEETRLALQAWLPKDKWKEINWLLVGFGQSVCLPVGRRCGDCELGLRGLCRAAEKKKVIEGRKRRVEMVKKEVKVETEGDGDGDGDGGVLIKKEEESVEVEEKKGVVKDIVVNESPRRGIELSAKIKSEDEVA</sequence>
<evidence type="ECO:0000256" key="7">
    <source>
        <dbReference type="HAMAP-Rule" id="MF_03183"/>
    </source>
</evidence>
<keyword evidence="7" id="KW-0496">Mitochondrion</keyword>